<evidence type="ECO:0000256" key="5">
    <source>
        <dbReference type="SAM" id="MobiDB-lite"/>
    </source>
</evidence>
<dbReference type="PROSITE" id="PS50184">
    <property type="entry name" value="VWFC_2"/>
    <property type="match status" value="4"/>
</dbReference>
<name>A0A8B9NDM4_9AVES</name>
<keyword evidence="2" id="KW-0964">Secreted</keyword>
<keyword evidence="3" id="KW-0732">Signal</keyword>
<feature type="domain" description="VWFC" evidence="6">
    <location>
        <begin position="62"/>
        <end position="119"/>
    </location>
</feature>
<evidence type="ECO:0000313" key="8">
    <source>
        <dbReference type="Proteomes" id="UP000694541"/>
    </source>
</evidence>
<dbReference type="SUPFAM" id="SSF57603">
    <property type="entry name" value="FnI-like domain"/>
    <property type="match status" value="4"/>
</dbReference>
<evidence type="ECO:0000256" key="1">
    <source>
        <dbReference type="ARBA" id="ARBA00004613"/>
    </source>
</evidence>
<dbReference type="GO" id="GO:0005576">
    <property type="term" value="C:extracellular region"/>
    <property type="evidence" value="ECO:0007669"/>
    <property type="project" value="UniProtKB-SubCell"/>
</dbReference>
<evidence type="ECO:0000256" key="2">
    <source>
        <dbReference type="ARBA" id="ARBA00022525"/>
    </source>
</evidence>
<feature type="compositionally biased region" description="Low complexity" evidence="5">
    <location>
        <begin position="38"/>
        <end position="48"/>
    </location>
</feature>
<reference evidence="7" key="1">
    <citation type="submission" date="2025-08" db="UniProtKB">
        <authorList>
            <consortium name="Ensembl"/>
        </authorList>
    </citation>
    <scope>IDENTIFICATION</scope>
</reference>
<protein>
    <submittedName>
        <fullName evidence="7">von Willebrand factor C and EGF domains</fullName>
    </submittedName>
</protein>
<reference evidence="7" key="2">
    <citation type="submission" date="2025-09" db="UniProtKB">
        <authorList>
            <consortium name="Ensembl"/>
        </authorList>
    </citation>
    <scope>IDENTIFICATION</scope>
</reference>
<evidence type="ECO:0000256" key="3">
    <source>
        <dbReference type="ARBA" id="ARBA00022729"/>
    </source>
</evidence>
<organism evidence="7 8">
    <name type="scientific">Accipiter nisus</name>
    <name type="common">Eurasian sparrowhawk</name>
    <dbReference type="NCBI Taxonomy" id="211598"/>
    <lineage>
        <taxon>Eukaryota</taxon>
        <taxon>Metazoa</taxon>
        <taxon>Chordata</taxon>
        <taxon>Craniata</taxon>
        <taxon>Vertebrata</taxon>
        <taxon>Euteleostomi</taxon>
        <taxon>Archelosauria</taxon>
        <taxon>Archosauria</taxon>
        <taxon>Dinosauria</taxon>
        <taxon>Saurischia</taxon>
        <taxon>Theropoda</taxon>
        <taxon>Coelurosauria</taxon>
        <taxon>Aves</taxon>
        <taxon>Neognathae</taxon>
        <taxon>Neoaves</taxon>
        <taxon>Telluraves</taxon>
        <taxon>Accipitrimorphae</taxon>
        <taxon>Accipitriformes</taxon>
        <taxon>Accipitridae</taxon>
        <taxon>Accipitrinae</taxon>
        <taxon>Accipiter</taxon>
    </lineage>
</organism>
<feature type="domain" description="VWFC" evidence="6">
    <location>
        <begin position="312"/>
        <end position="370"/>
    </location>
</feature>
<dbReference type="Gene3D" id="2.10.70.10">
    <property type="entry name" value="Complement Module, domain 1"/>
    <property type="match status" value="1"/>
</dbReference>
<accession>A0A8B9NDM4</accession>
<dbReference type="Proteomes" id="UP000694541">
    <property type="component" value="Unplaced"/>
</dbReference>
<dbReference type="InterPro" id="IPR001007">
    <property type="entry name" value="VWF_dom"/>
</dbReference>
<feature type="domain" description="VWFC" evidence="6">
    <location>
        <begin position="251"/>
        <end position="311"/>
    </location>
</feature>
<evidence type="ECO:0000259" key="6">
    <source>
        <dbReference type="PROSITE" id="PS50184"/>
    </source>
</evidence>
<dbReference type="SMART" id="SM00215">
    <property type="entry name" value="VWC_out"/>
    <property type="match status" value="2"/>
</dbReference>
<keyword evidence="4" id="KW-0325">Glycoprotein</keyword>
<dbReference type="AlphaFoldDB" id="A0A8B9NDM4"/>
<feature type="region of interest" description="Disordered" evidence="5">
    <location>
        <begin position="1"/>
        <end position="60"/>
    </location>
</feature>
<dbReference type="PROSITE" id="PS01208">
    <property type="entry name" value="VWFC_1"/>
    <property type="match status" value="2"/>
</dbReference>
<dbReference type="InterPro" id="IPR052080">
    <property type="entry name" value="vWF_C/EGF_Fibrillin"/>
</dbReference>
<dbReference type="Gene3D" id="6.20.200.20">
    <property type="match status" value="3"/>
</dbReference>
<dbReference type="Ensembl" id="ENSANIT00000022896.1">
    <property type="protein sequence ID" value="ENSANIP00000022161.1"/>
    <property type="gene ID" value="ENSANIG00000015047.1"/>
</dbReference>
<dbReference type="Pfam" id="PF23334">
    <property type="entry name" value="VWC2L_2nd"/>
    <property type="match status" value="3"/>
</dbReference>
<feature type="domain" description="VWFC" evidence="6">
    <location>
        <begin position="370"/>
        <end position="437"/>
    </location>
</feature>
<dbReference type="PANTHER" id="PTHR47333">
    <property type="entry name" value="VON WILLEBRAND FACTOR C AND EGF DOMAIN-CONTAINING PROTEIN"/>
    <property type="match status" value="1"/>
</dbReference>
<dbReference type="Pfam" id="PF00093">
    <property type="entry name" value="VWC"/>
    <property type="match status" value="1"/>
</dbReference>
<dbReference type="PANTHER" id="PTHR47333:SF1">
    <property type="entry name" value="VON WILLEBRAND FACTOR C AND EGF DOMAIN-CONTAINING PROTEIN"/>
    <property type="match status" value="1"/>
</dbReference>
<dbReference type="SMART" id="SM00214">
    <property type="entry name" value="VWC"/>
    <property type="match status" value="4"/>
</dbReference>
<comment type="subcellular location">
    <subcellularLocation>
        <location evidence="1">Secreted</location>
    </subcellularLocation>
</comment>
<evidence type="ECO:0000256" key="4">
    <source>
        <dbReference type="ARBA" id="ARBA00023180"/>
    </source>
</evidence>
<dbReference type="GO" id="GO:0005737">
    <property type="term" value="C:cytoplasm"/>
    <property type="evidence" value="ECO:0007669"/>
    <property type="project" value="TreeGrafter"/>
</dbReference>
<sequence>LVLLPPGSGGPLLAPRGSPSPYLPAAAPGTQLPPSSPAPASLATEPSPRAVAAPGTSTPSAPRCWYRGAPREPGARWIDPGCRSCACQGGRVLCEAVSCPVTCSHPLPTPAGGCCPSCSGCLHDGVSRAEGDVFSPSDGNCTVCVCLVSPLDGDDCTTCVCRGCSRASPHHPAGREGGGRIQPLRGDAEAGWVGRGLGQAVGSAGDVSPRPQGGEVECSFAPCPVLDCPQHQRHLGPGQCCFTCRDPPAPAGCFVDDNGVEFPIGQIWSPGDPCELCICQADGSVSCKRTDCVETCPYPIRIPGQCCPDCSAGCTYMGRIFYNNETFPSVLDPCLSCICLLGSVACSPVDCAIFCTYPFHPEGECCPVCNDCNYQGRKVVNGQTFTPEGQPCTRCTCQLGEVSCEKRLCPLSCAEPAVMPAACCPPSSPLPRVHPCSRGCTRTALGCWGPQPLTIPLKQNCGAGPPPPTSTPVPPQLSGHRMRGWEMLLAGLGCPEPAPNHGVHPWGGCCPRLLAWGGGELPSLAPIKSPWYLYPVPLLLLAPAGTPNPATELSLGWGLWGERPPRMARAAPEVFGPPTTSGVGGLRCSRPGSLQSDPEGAELSRGRGAFGELDFDGSRLRFFPGA</sequence>
<evidence type="ECO:0000313" key="7">
    <source>
        <dbReference type="Ensembl" id="ENSANIP00000022161.1"/>
    </source>
</evidence>
<keyword evidence="8" id="KW-1185">Reference proteome</keyword>
<proteinExistence type="predicted"/>
<feature type="compositionally biased region" description="Low complexity" evidence="5">
    <location>
        <begin position="1"/>
        <end position="20"/>
    </location>
</feature>
<dbReference type="GO" id="GO:0098586">
    <property type="term" value="P:cellular response to virus"/>
    <property type="evidence" value="ECO:0007669"/>
    <property type="project" value="TreeGrafter"/>
</dbReference>